<keyword evidence="1" id="KW-0238">DNA-binding</keyword>
<dbReference type="PATRIC" id="fig|1297742.4.peg.1519"/>
<dbReference type="KEGG" id="mym:A176_001501"/>
<name>A0A0H4WPA7_9BACT</name>
<feature type="domain" description="HTH tetR-type" evidence="2">
    <location>
        <begin position="16"/>
        <end position="51"/>
    </location>
</feature>
<protein>
    <submittedName>
        <fullName evidence="3">Transcriptional regulator, TetR family</fullName>
    </submittedName>
</protein>
<dbReference type="Proteomes" id="UP000009026">
    <property type="component" value="Chromosome"/>
</dbReference>
<dbReference type="AlphaFoldDB" id="A0A0H4WPA7"/>
<sequence>MSAEDWADAALWSLANGVETLSVERLARSLGVTKGGFYWHYKDRADVLQAALSRWEELATTRVIQRLEALSEPREQLRQLLSMTFEQGAHGKIEVALVAGLHRTLASNPSSRGCRGDASITSRSCTRRWGCR</sequence>
<reference evidence="3 4" key="1">
    <citation type="journal article" date="2016" name="PLoS ONE">
        <title>Complete Genome Sequence and Comparative Genomics of a Novel Myxobacterium Myxococcus hansupus.</title>
        <authorList>
            <person name="Sharma G."/>
            <person name="Narwani T."/>
            <person name="Subramanian S."/>
        </authorList>
    </citation>
    <scope>NUCLEOTIDE SEQUENCE [LARGE SCALE GENOMIC DNA]</scope>
    <source>
        <strain evidence="4">mixupus</strain>
    </source>
</reference>
<dbReference type="eggNOG" id="COG1309">
    <property type="taxonomic scope" value="Bacteria"/>
</dbReference>
<evidence type="ECO:0000256" key="1">
    <source>
        <dbReference type="ARBA" id="ARBA00023125"/>
    </source>
</evidence>
<dbReference type="SUPFAM" id="SSF46689">
    <property type="entry name" value="Homeodomain-like"/>
    <property type="match status" value="1"/>
</dbReference>
<evidence type="ECO:0000313" key="4">
    <source>
        <dbReference type="Proteomes" id="UP000009026"/>
    </source>
</evidence>
<dbReference type="Pfam" id="PF00440">
    <property type="entry name" value="TetR_N"/>
    <property type="match status" value="1"/>
</dbReference>
<organism evidence="3 4">
    <name type="scientific">Pseudomyxococcus hansupus</name>
    <dbReference type="NCBI Taxonomy" id="1297742"/>
    <lineage>
        <taxon>Bacteria</taxon>
        <taxon>Pseudomonadati</taxon>
        <taxon>Myxococcota</taxon>
        <taxon>Myxococcia</taxon>
        <taxon>Myxococcales</taxon>
        <taxon>Cystobacterineae</taxon>
        <taxon>Myxococcaceae</taxon>
        <taxon>Pseudomyxococcus</taxon>
    </lineage>
</organism>
<gene>
    <name evidence="3" type="ORF">A176_001501</name>
</gene>
<evidence type="ECO:0000259" key="2">
    <source>
        <dbReference type="Pfam" id="PF00440"/>
    </source>
</evidence>
<keyword evidence="4" id="KW-1185">Reference proteome</keyword>
<evidence type="ECO:0000313" key="3">
    <source>
        <dbReference type="EMBL" id="AKQ64589.1"/>
    </source>
</evidence>
<accession>A0A0H4WPA7</accession>
<dbReference type="EMBL" id="CP012109">
    <property type="protein sequence ID" value="AKQ64589.1"/>
    <property type="molecule type" value="Genomic_DNA"/>
</dbReference>
<dbReference type="Gene3D" id="1.10.357.10">
    <property type="entry name" value="Tetracycline Repressor, domain 2"/>
    <property type="match status" value="1"/>
</dbReference>
<dbReference type="InterPro" id="IPR001647">
    <property type="entry name" value="HTH_TetR"/>
</dbReference>
<dbReference type="STRING" id="1297742.A176_001501"/>
<dbReference type="InterPro" id="IPR009057">
    <property type="entry name" value="Homeodomain-like_sf"/>
</dbReference>
<dbReference type="GO" id="GO:0003677">
    <property type="term" value="F:DNA binding"/>
    <property type="evidence" value="ECO:0007669"/>
    <property type="project" value="UniProtKB-KW"/>
</dbReference>
<proteinExistence type="predicted"/>